<reference evidence="2 3" key="2">
    <citation type="submission" date="2018-11" db="EMBL/GenBank/DDBJ databases">
        <authorList>
            <consortium name="Pathogen Informatics"/>
        </authorList>
    </citation>
    <scope>NUCLEOTIDE SEQUENCE [LARGE SCALE GENOMIC DNA]</scope>
</reference>
<reference evidence="4" key="1">
    <citation type="submission" date="2016-06" db="UniProtKB">
        <authorList>
            <consortium name="WormBaseParasite"/>
        </authorList>
    </citation>
    <scope>IDENTIFICATION</scope>
</reference>
<evidence type="ECO:0000259" key="1">
    <source>
        <dbReference type="Pfam" id="PF00567"/>
    </source>
</evidence>
<name>A0A183DBD9_9BILA</name>
<dbReference type="InterPro" id="IPR002999">
    <property type="entry name" value="Tudor"/>
</dbReference>
<dbReference type="WBParaSite" id="GPUH_0000603801-mRNA-1">
    <property type="protein sequence ID" value="GPUH_0000603801-mRNA-1"/>
    <property type="gene ID" value="GPUH_0000603801"/>
</dbReference>
<dbReference type="Proteomes" id="UP000271098">
    <property type="component" value="Unassembled WGS sequence"/>
</dbReference>
<gene>
    <name evidence="2" type="ORF">GPUH_LOCUS6032</name>
</gene>
<feature type="domain" description="Tudor" evidence="1">
    <location>
        <begin position="3"/>
        <end position="67"/>
    </location>
</feature>
<dbReference type="SUPFAM" id="SSF63748">
    <property type="entry name" value="Tudor/PWWP/MBT"/>
    <property type="match status" value="1"/>
</dbReference>
<evidence type="ECO:0000313" key="3">
    <source>
        <dbReference type="Proteomes" id="UP000271098"/>
    </source>
</evidence>
<evidence type="ECO:0000313" key="2">
    <source>
        <dbReference type="EMBL" id="VDK53155.1"/>
    </source>
</evidence>
<protein>
    <submittedName>
        <fullName evidence="4">Tudor domain-containing protein</fullName>
    </submittedName>
</protein>
<dbReference type="EMBL" id="UYRT01013557">
    <property type="protein sequence ID" value="VDK53155.1"/>
    <property type="molecule type" value="Genomic_DNA"/>
</dbReference>
<proteinExistence type="predicted"/>
<dbReference type="AlphaFoldDB" id="A0A183DBD9"/>
<dbReference type="Pfam" id="PF00567">
    <property type="entry name" value="TUDOR"/>
    <property type="match status" value="1"/>
</dbReference>
<dbReference type="Gene3D" id="2.30.30.140">
    <property type="match status" value="1"/>
</dbReference>
<evidence type="ECO:0000313" key="4">
    <source>
        <dbReference type="WBParaSite" id="GPUH_0000603801-mRNA-1"/>
    </source>
</evidence>
<organism evidence="4">
    <name type="scientific">Gongylonema pulchrum</name>
    <dbReference type="NCBI Taxonomy" id="637853"/>
    <lineage>
        <taxon>Eukaryota</taxon>
        <taxon>Metazoa</taxon>
        <taxon>Ecdysozoa</taxon>
        <taxon>Nematoda</taxon>
        <taxon>Chromadorea</taxon>
        <taxon>Rhabditida</taxon>
        <taxon>Spirurina</taxon>
        <taxon>Spiruromorpha</taxon>
        <taxon>Spiruroidea</taxon>
        <taxon>Gongylonematidae</taxon>
        <taxon>Gongylonema</taxon>
    </lineage>
</organism>
<keyword evidence="3" id="KW-1185">Reference proteome</keyword>
<accession>A0A183DBD9</accession>
<sequence length="123" mass="13985">MPCIVQCDDFNETMVRAVIEGFNTDMVKVLHIDHGHFSAVQHSDLWSMEDLPEGIRKHPALAIPCILDSINELMQSDGSVLCAVKKVPDNEWELRVLFKKKRDLDGVWVVEIIDEQHADISFA</sequence>